<accession>A0A0X8FE68</accession>
<dbReference type="PANTHER" id="PTHR33678">
    <property type="entry name" value="BLL1576 PROTEIN"/>
    <property type="match status" value="1"/>
</dbReference>
<evidence type="ECO:0000259" key="4">
    <source>
        <dbReference type="Pfam" id="PF13817"/>
    </source>
</evidence>
<reference evidence="5" key="2">
    <citation type="submission" date="2022-09" db="EMBL/GenBank/DDBJ databases">
        <title>Aerococcus urinae taxonomy study.</title>
        <authorList>
            <person name="Christensen J."/>
            <person name="Senneby E."/>
        </authorList>
    </citation>
    <scope>NUCLEOTIDE SEQUENCE</scope>
    <source>
        <strain evidence="5">NLD-066-U95</strain>
    </source>
</reference>
<dbReference type="Pfam" id="PF13817">
    <property type="entry name" value="DDE_Tnp_IS66_C"/>
    <property type="match status" value="1"/>
</dbReference>
<dbReference type="InterPro" id="IPR024474">
    <property type="entry name" value="Znf_dom_IS66"/>
</dbReference>
<organism evidence="6 7">
    <name type="scientific">Aerococcus urinae</name>
    <dbReference type="NCBI Taxonomy" id="1376"/>
    <lineage>
        <taxon>Bacteria</taxon>
        <taxon>Bacillati</taxon>
        <taxon>Bacillota</taxon>
        <taxon>Bacilli</taxon>
        <taxon>Lactobacillales</taxon>
        <taxon>Aerococcaceae</taxon>
        <taxon>Aerococcus</taxon>
    </lineage>
</organism>
<evidence type="ECO:0000259" key="2">
    <source>
        <dbReference type="Pfam" id="PF13005"/>
    </source>
</evidence>
<evidence type="ECO:0000259" key="1">
    <source>
        <dbReference type="Pfam" id="PF03050"/>
    </source>
</evidence>
<dbReference type="InterPro" id="IPR039552">
    <property type="entry name" value="IS66_C"/>
</dbReference>
<evidence type="ECO:0000313" key="5">
    <source>
        <dbReference type="EMBL" id="MCY3052390.1"/>
    </source>
</evidence>
<dbReference type="Pfam" id="PF13005">
    <property type="entry name" value="zf-IS66"/>
    <property type="match status" value="1"/>
</dbReference>
<dbReference type="Pfam" id="PF13007">
    <property type="entry name" value="LZ_Tnp_IS66"/>
    <property type="match status" value="1"/>
</dbReference>
<dbReference type="Proteomes" id="UP001069145">
    <property type="component" value="Unassembled WGS sequence"/>
</dbReference>
<name>A0A0X8FE68_9LACT</name>
<dbReference type="NCBIfam" id="NF033517">
    <property type="entry name" value="transpos_IS66"/>
    <property type="match status" value="1"/>
</dbReference>
<dbReference type="RefSeq" id="WP_060778063.1">
    <property type="nucleotide sequence ID" value="NZ_CAJHLF010000023.1"/>
</dbReference>
<dbReference type="Proteomes" id="UP000594771">
    <property type="component" value="Chromosome"/>
</dbReference>
<dbReference type="EMBL" id="CP065662">
    <property type="protein sequence ID" value="QPS01077.1"/>
    <property type="molecule type" value="Genomic_DNA"/>
</dbReference>
<dbReference type="GeneID" id="35767813"/>
<dbReference type="AlphaFoldDB" id="A0A0X8FE68"/>
<keyword evidence="8" id="KW-1185">Reference proteome</keyword>
<reference evidence="6 7" key="1">
    <citation type="submission" date="2020-12" db="EMBL/GenBank/DDBJ databases">
        <title>FDA dAtabase for Regulatory Grade micrObial Sequences (FDA-ARGOS): Supporting development and validation of Infectious Disease Dx tests.</title>
        <authorList>
            <person name="Sproer C."/>
            <person name="Gronow S."/>
            <person name="Severitt S."/>
            <person name="Schroder I."/>
            <person name="Tallon L."/>
            <person name="Sadzewicz L."/>
            <person name="Zhao X."/>
            <person name="Boylan J."/>
            <person name="Ott S."/>
            <person name="Bowen H."/>
            <person name="Vavikolanu K."/>
            <person name="Mehta A."/>
            <person name="Aluvathingal J."/>
            <person name="Nadendla S."/>
            <person name="Lowell S."/>
            <person name="Myers T."/>
            <person name="Yan Y."/>
            <person name="Sichtig H."/>
        </authorList>
    </citation>
    <scope>NUCLEOTIDE SEQUENCE [LARGE SCALE GENOMIC DNA]</scope>
    <source>
        <strain evidence="6 7">FDAARGOS_911</strain>
    </source>
</reference>
<dbReference type="EMBL" id="JAOTML010000001">
    <property type="protein sequence ID" value="MCY3052390.1"/>
    <property type="molecule type" value="Genomic_DNA"/>
</dbReference>
<sequence>MTLNREQQLLEEIKVLKKMINHQKRVIDSQQSSIDNKQNELNHQNKLLKNKEVTIAHQDELIRYLKKKLYGRSKENLVNNNQLSLFEIDACDLTSEEEDEAIETINYRRKKRPKGRKQVVLEHFSDYDLHYTLEGEDRNCSNCQQEMAEIGQKKIRQQLRYVPAEIRCENVIQHSYKCTNCSELAGKEMVISADVPKPVFNGSYATASLVSHSLQQKYELKIPAYRQEGEWEKMGLPLSRQTLINWHEKAAEYYFEPLYRLLSGKLIKQPVIHMDETSYKVIEHEKEKTYYWLACSSRETQQQIYLYHHSPGRSFNDLSEGMADYEGVIHCDMWHVYPKINGATIAGCWAHLRRKFYEALPPKKYQGQFLSSWAVKQCDQFFTLEKKWQDLSIYKRLDKRQTTLKVKIDHFFERLRQESPTAGGKLGTAIAYALKYEAYFKTFLENGAVEMSNNRAERGIKALVIGRKNWLFSTSFKGAQYSGIILSIIETAKANGLDPEKYLTFLLSAMPNEKTLSEKVLEDYLPWHPAIQAICRKKSKRELLK</sequence>
<gene>
    <name evidence="6" type="ORF">I6G68_06830</name>
    <name evidence="5" type="ORF">ODY43_00015</name>
</gene>
<proteinExistence type="predicted"/>
<evidence type="ECO:0000313" key="6">
    <source>
        <dbReference type="EMBL" id="QPS01077.1"/>
    </source>
</evidence>
<feature type="domain" description="Transposase IS66 zinc-finger binding" evidence="2">
    <location>
        <begin position="137"/>
        <end position="181"/>
    </location>
</feature>
<evidence type="ECO:0000259" key="3">
    <source>
        <dbReference type="Pfam" id="PF13007"/>
    </source>
</evidence>
<dbReference type="KEGG" id="aun:AWM73_03215"/>
<evidence type="ECO:0000313" key="7">
    <source>
        <dbReference type="Proteomes" id="UP000594771"/>
    </source>
</evidence>
<feature type="domain" description="Transposase IS66 central" evidence="1">
    <location>
        <begin position="203"/>
        <end position="480"/>
    </location>
</feature>
<feature type="domain" description="Transposase TnpC homeodomain" evidence="3">
    <location>
        <begin position="60"/>
        <end position="118"/>
    </location>
</feature>
<protein>
    <submittedName>
        <fullName evidence="6">IS66 family transposase</fullName>
    </submittedName>
</protein>
<feature type="domain" description="Transposase IS66 C-terminal" evidence="4">
    <location>
        <begin position="487"/>
        <end position="527"/>
    </location>
</feature>
<dbReference type="KEGG" id="aun:AWM73_05310"/>
<dbReference type="InterPro" id="IPR004291">
    <property type="entry name" value="Transposase_IS66_central"/>
</dbReference>
<dbReference type="InterPro" id="IPR024463">
    <property type="entry name" value="Transposase_TnpC_homeodom"/>
</dbReference>
<dbReference type="OrthoDB" id="9760067at2"/>
<evidence type="ECO:0000313" key="8">
    <source>
        <dbReference type="Proteomes" id="UP001069145"/>
    </source>
</evidence>
<dbReference type="InterPro" id="IPR052344">
    <property type="entry name" value="Transposase-related"/>
</dbReference>
<dbReference type="Pfam" id="PF03050">
    <property type="entry name" value="DDE_Tnp_IS66"/>
    <property type="match status" value="1"/>
</dbReference>